<gene>
    <name evidence="2" type="ORF">BJ508DRAFT_329445</name>
</gene>
<dbReference type="AlphaFoldDB" id="A0A3N4HYR1"/>
<sequence>MVDITGSDSEVDEPTEKKEDETMAEPPFPDMYDEPAPPTHNTDVMIKMERDCEEFDNLPEAQTPREVSITGDQCEMVDNDVGGSQDAIIESNGLSPAVVRPIVDAIATATADFIPLLFDMFQRDPAMRNDFVSLGTNFLT</sequence>
<reference evidence="2 3" key="1">
    <citation type="journal article" date="2018" name="Nat. Ecol. Evol.">
        <title>Pezizomycetes genomes reveal the molecular basis of ectomycorrhizal truffle lifestyle.</title>
        <authorList>
            <person name="Murat C."/>
            <person name="Payen T."/>
            <person name="Noel B."/>
            <person name="Kuo A."/>
            <person name="Morin E."/>
            <person name="Chen J."/>
            <person name="Kohler A."/>
            <person name="Krizsan K."/>
            <person name="Balestrini R."/>
            <person name="Da Silva C."/>
            <person name="Montanini B."/>
            <person name="Hainaut M."/>
            <person name="Levati E."/>
            <person name="Barry K.W."/>
            <person name="Belfiori B."/>
            <person name="Cichocki N."/>
            <person name="Clum A."/>
            <person name="Dockter R.B."/>
            <person name="Fauchery L."/>
            <person name="Guy J."/>
            <person name="Iotti M."/>
            <person name="Le Tacon F."/>
            <person name="Lindquist E.A."/>
            <person name="Lipzen A."/>
            <person name="Malagnac F."/>
            <person name="Mello A."/>
            <person name="Molinier V."/>
            <person name="Miyauchi S."/>
            <person name="Poulain J."/>
            <person name="Riccioni C."/>
            <person name="Rubini A."/>
            <person name="Sitrit Y."/>
            <person name="Splivallo R."/>
            <person name="Traeger S."/>
            <person name="Wang M."/>
            <person name="Zifcakova L."/>
            <person name="Wipf D."/>
            <person name="Zambonelli A."/>
            <person name="Paolocci F."/>
            <person name="Nowrousian M."/>
            <person name="Ottonello S."/>
            <person name="Baldrian P."/>
            <person name="Spatafora J.W."/>
            <person name="Henrissat B."/>
            <person name="Nagy L.G."/>
            <person name="Aury J.M."/>
            <person name="Wincker P."/>
            <person name="Grigoriev I.V."/>
            <person name="Bonfante P."/>
            <person name="Martin F.M."/>
        </authorList>
    </citation>
    <scope>NUCLEOTIDE SEQUENCE [LARGE SCALE GENOMIC DNA]</scope>
    <source>
        <strain evidence="2 3">RN42</strain>
    </source>
</reference>
<dbReference type="EMBL" id="ML119713">
    <property type="protein sequence ID" value="RPA78317.1"/>
    <property type="molecule type" value="Genomic_DNA"/>
</dbReference>
<feature type="region of interest" description="Disordered" evidence="1">
    <location>
        <begin position="1"/>
        <end position="42"/>
    </location>
</feature>
<evidence type="ECO:0000256" key="1">
    <source>
        <dbReference type="SAM" id="MobiDB-lite"/>
    </source>
</evidence>
<keyword evidence="3" id="KW-1185">Reference proteome</keyword>
<protein>
    <submittedName>
        <fullName evidence="2">Uncharacterized protein</fullName>
    </submittedName>
</protein>
<proteinExistence type="predicted"/>
<evidence type="ECO:0000313" key="3">
    <source>
        <dbReference type="Proteomes" id="UP000275078"/>
    </source>
</evidence>
<accession>A0A3N4HYR1</accession>
<dbReference type="Proteomes" id="UP000275078">
    <property type="component" value="Unassembled WGS sequence"/>
</dbReference>
<name>A0A3N4HYR1_ASCIM</name>
<organism evidence="2 3">
    <name type="scientific">Ascobolus immersus RN42</name>
    <dbReference type="NCBI Taxonomy" id="1160509"/>
    <lineage>
        <taxon>Eukaryota</taxon>
        <taxon>Fungi</taxon>
        <taxon>Dikarya</taxon>
        <taxon>Ascomycota</taxon>
        <taxon>Pezizomycotina</taxon>
        <taxon>Pezizomycetes</taxon>
        <taxon>Pezizales</taxon>
        <taxon>Ascobolaceae</taxon>
        <taxon>Ascobolus</taxon>
    </lineage>
</organism>
<evidence type="ECO:0000313" key="2">
    <source>
        <dbReference type="EMBL" id="RPA78317.1"/>
    </source>
</evidence>